<dbReference type="InterPro" id="IPR046357">
    <property type="entry name" value="PPIase_dom_sf"/>
</dbReference>
<evidence type="ECO:0000313" key="6">
    <source>
        <dbReference type="EMBL" id="MFH4979141.1"/>
    </source>
</evidence>
<dbReference type="InterPro" id="IPR056277">
    <property type="entry name" value="PPIase_AIP"/>
</dbReference>
<keyword evidence="3" id="KW-0677">Repeat</keyword>
<dbReference type="SUPFAM" id="SSF54534">
    <property type="entry name" value="FKBP-like"/>
    <property type="match status" value="1"/>
</dbReference>
<accession>A0ABD6EIQ6</accession>
<dbReference type="Gene3D" id="1.25.40.10">
    <property type="entry name" value="Tetratricopeptide repeat domain"/>
    <property type="match status" value="1"/>
</dbReference>
<sequence>MNTANSARPCHITTVKKTLSAGRGPVPEYRAGTKAIFHYEALKPQDDVDFRSFPDSRDAFESIDNTRKSYPDGYGKPLELIFGKKFQLPVFETCLRSMLVNEISQFDIHVSELFAYPSVSQKLRDVSKSELNPNCEDHYEGHRCAVMADLGTGYPVLDELMKKPRSLRFIFHLLQVLQPEDYEADSWQLDPEQKLASVAPLREAGNDLFRKGDIDEALKKYREALSRVDSLLLREKPGDSEWLELDKLNINLYLNISQCCLKLGNFYEAIEAANETLKRDDNNEKALYRRAKARAAVWDLESVSVLIDRCESCFVKDG</sequence>
<keyword evidence="7" id="KW-1185">Reference proteome</keyword>
<dbReference type="Pfam" id="PF23322">
    <property type="entry name" value="PPIase_AIP"/>
    <property type="match status" value="1"/>
</dbReference>
<dbReference type="SMART" id="SM00028">
    <property type="entry name" value="TPR"/>
    <property type="match status" value="2"/>
</dbReference>
<keyword evidence="4" id="KW-0802">TPR repeat</keyword>
<comment type="caution">
    <text evidence="6">The sequence shown here is derived from an EMBL/GenBank/DDBJ whole genome shotgun (WGS) entry which is preliminary data.</text>
</comment>
<dbReference type="InterPro" id="IPR019734">
    <property type="entry name" value="TPR_rpt"/>
</dbReference>
<dbReference type="Proteomes" id="UP001608902">
    <property type="component" value="Unassembled WGS sequence"/>
</dbReference>
<dbReference type="InterPro" id="IPR039663">
    <property type="entry name" value="AIP/AIPL1/TTC9"/>
</dbReference>
<protein>
    <recommendedName>
        <fullName evidence="5">AIP/AIPL N-terminal FKBP-type PPIase domain-containing protein</fullName>
    </recommendedName>
</protein>
<dbReference type="InterPro" id="IPR011990">
    <property type="entry name" value="TPR-like_helical_dom_sf"/>
</dbReference>
<dbReference type="SUPFAM" id="SSF48452">
    <property type="entry name" value="TPR-like"/>
    <property type="match status" value="1"/>
</dbReference>
<dbReference type="PANTHER" id="PTHR11242:SF0">
    <property type="entry name" value="TPR_REGION DOMAIN-CONTAINING PROTEIN"/>
    <property type="match status" value="1"/>
</dbReference>
<reference evidence="6 7" key="1">
    <citation type="submission" date="2024-08" db="EMBL/GenBank/DDBJ databases">
        <title>Gnathostoma spinigerum genome.</title>
        <authorList>
            <person name="Gonzalez-Bertolin B."/>
            <person name="Monzon S."/>
            <person name="Zaballos A."/>
            <person name="Jimenez P."/>
            <person name="Dekumyoy P."/>
            <person name="Varona S."/>
            <person name="Cuesta I."/>
            <person name="Sumanam S."/>
            <person name="Adisakwattana P."/>
            <person name="Gasser R.B."/>
            <person name="Hernandez-Gonzalez A."/>
            <person name="Young N.D."/>
            <person name="Perteguer M.J."/>
        </authorList>
    </citation>
    <scope>NUCLEOTIDE SEQUENCE [LARGE SCALE GENOMIC DNA]</scope>
    <source>
        <strain evidence="6">AL3</strain>
        <tissue evidence="6">Liver</tissue>
    </source>
</reference>
<proteinExistence type="predicted"/>
<dbReference type="AlphaFoldDB" id="A0ABD6EIQ6"/>
<dbReference type="PANTHER" id="PTHR11242">
    <property type="entry name" value="ARYL HYDROCARBON RECEPTOR INTERACTING PROTEIN RELATED"/>
    <property type="match status" value="1"/>
</dbReference>
<evidence type="ECO:0000256" key="2">
    <source>
        <dbReference type="ARBA" id="ARBA00022490"/>
    </source>
</evidence>
<feature type="domain" description="AIP/AIPL N-terminal FKBP-type PPIase" evidence="5">
    <location>
        <begin position="28"/>
        <end position="174"/>
    </location>
</feature>
<organism evidence="6 7">
    <name type="scientific">Gnathostoma spinigerum</name>
    <dbReference type="NCBI Taxonomy" id="75299"/>
    <lineage>
        <taxon>Eukaryota</taxon>
        <taxon>Metazoa</taxon>
        <taxon>Ecdysozoa</taxon>
        <taxon>Nematoda</taxon>
        <taxon>Chromadorea</taxon>
        <taxon>Rhabditida</taxon>
        <taxon>Spirurina</taxon>
        <taxon>Gnathostomatomorpha</taxon>
        <taxon>Gnathostomatoidea</taxon>
        <taxon>Gnathostomatidae</taxon>
        <taxon>Gnathostoma</taxon>
    </lineage>
</organism>
<gene>
    <name evidence="6" type="ORF">AB6A40_005850</name>
</gene>
<evidence type="ECO:0000256" key="1">
    <source>
        <dbReference type="ARBA" id="ARBA00004496"/>
    </source>
</evidence>
<evidence type="ECO:0000256" key="4">
    <source>
        <dbReference type="ARBA" id="ARBA00022803"/>
    </source>
</evidence>
<evidence type="ECO:0000256" key="3">
    <source>
        <dbReference type="ARBA" id="ARBA00022737"/>
    </source>
</evidence>
<dbReference type="EMBL" id="JBGFUD010003894">
    <property type="protein sequence ID" value="MFH4979141.1"/>
    <property type="molecule type" value="Genomic_DNA"/>
</dbReference>
<keyword evidence="2" id="KW-0963">Cytoplasm</keyword>
<evidence type="ECO:0000313" key="7">
    <source>
        <dbReference type="Proteomes" id="UP001608902"/>
    </source>
</evidence>
<comment type="subcellular location">
    <subcellularLocation>
        <location evidence="1">Cytoplasm</location>
    </subcellularLocation>
</comment>
<name>A0ABD6EIQ6_9BILA</name>
<dbReference type="Gene3D" id="3.10.50.40">
    <property type="match status" value="1"/>
</dbReference>
<evidence type="ECO:0000259" key="5">
    <source>
        <dbReference type="Pfam" id="PF23322"/>
    </source>
</evidence>
<dbReference type="GO" id="GO:0005737">
    <property type="term" value="C:cytoplasm"/>
    <property type="evidence" value="ECO:0007669"/>
    <property type="project" value="UniProtKB-SubCell"/>
</dbReference>